<reference evidence="3 4" key="1">
    <citation type="submission" date="2019-08" db="EMBL/GenBank/DDBJ databases">
        <title>Complete genome sequence of Kushneria sp. YCWA18, a halophilic phosphate-solubilizing bacterium isolated from Daqiao saltern in China.</title>
        <authorList>
            <person name="Du G.-X."/>
            <person name="Qu L.-Y."/>
        </authorList>
    </citation>
    <scope>NUCLEOTIDE SEQUENCE [LARGE SCALE GENOMIC DNA]</scope>
    <source>
        <strain evidence="3 4">YCWA18</strain>
    </source>
</reference>
<keyword evidence="4" id="KW-1185">Reference proteome</keyword>
<gene>
    <name evidence="3" type="ORF">FY550_00615</name>
</gene>
<evidence type="ECO:0000256" key="2">
    <source>
        <dbReference type="ARBA" id="ARBA00023002"/>
    </source>
</evidence>
<dbReference type="OrthoDB" id="9775864at2"/>
<dbReference type="PANTHER" id="PTHR24321:SF8">
    <property type="entry name" value="ESTRADIOL 17-BETA-DEHYDROGENASE 8-RELATED"/>
    <property type="match status" value="1"/>
</dbReference>
<dbReference type="PROSITE" id="PS00061">
    <property type="entry name" value="ADH_SHORT"/>
    <property type="match status" value="1"/>
</dbReference>
<dbReference type="EMBL" id="CP043420">
    <property type="protein sequence ID" value="QEL09776.1"/>
    <property type="molecule type" value="Genomic_DNA"/>
</dbReference>
<sequence length="257" mass="27626">MTDSSSTARTALVTGGAQGIGRGISEYLLDRDWRVAVLDIDHEALAELAGRFDSDRLLPLTGSVGDEQVVSSAFEQLKTWHGRLELLVNNAGPANPFCGPLESLSLEDWHSWLDTHLTGAFLCSRSAIPLLRASQGSIINIASTRALQSEPECEAYAASKGGMLSLTHAMAVSLGPEIRVNAICPGWIEVGKHQKMGQRYTPEHREIDCKQHPAGRVGQPGDIAALVAFLASSEAGFITGQNFPVDGGMTRRMIYAE</sequence>
<dbReference type="GO" id="GO:0016491">
    <property type="term" value="F:oxidoreductase activity"/>
    <property type="evidence" value="ECO:0007669"/>
    <property type="project" value="UniProtKB-KW"/>
</dbReference>
<dbReference type="KEGG" id="kuy:FY550_00615"/>
<organism evidence="3 4">
    <name type="scientific">Kushneria phosphatilytica</name>
    <dbReference type="NCBI Taxonomy" id="657387"/>
    <lineage>
        <taxon>Bacteria</taxon>
        <taxon>Pseudomonadati</taxon>
        <taxon>Pseudomonadota</taxon>
        <taxon>Gammaproteobacteria</taxon>
        <taxon>Oceanospirillales</taxon>
        <taxon>Halomonadaceae</taxon>
        <taxon>Kushneria</taxon>
    </lineage>
</organism>
<dbReference type="Gene3D" id="3.40.50.720">
    <property type="entry name" value="NAD(P)-binding Rossmann-like Domain"/>
    <property type="match status" value="1"/>
</dbReference>
<dbReference type="SUPFAM" id="SSF51735">
    <property type="entry name" value="NAD(P)-binding Rossmann-fold domains"/>
    <property type="match status" value="1"/>
</dbReference>
<dbReference type="PRINTS" id="PR00081">
    <property type="entry name" value="GDHRDH"/>
</dbReference>
<dbReference type="InterPro" id="IPR036291">
    <property type="entry name" value="NAD(P)-bd_dom_sf"/>
</dbReference>
<dbReference type="InterPro" id="IPR002347">
    <property type="entry name" value="SDR_fam"/>
</dbReference>
<accession>A0A1S1NSA7</accession>
<dbReference type="PANTHER" id="PTHR24321">
    <property type="entry name" value="DEHYDROGENASES, SHORT CHAIN"/>
    <property type="match status" value="1"/>
</dbReference>
<dbReference type="InterPro" id="IPR020904">
    <property type="entry name" value="Sc_DH/Rdtase_CS"/>
</dbReference>
<dbReference type="PRINTS" id="PR00080">
    <property type="entry name" value="SDRFAMILY"/>
</dbReference>
<name>A0A1S1NSA7_9GAMM</name>
<dbReference type="STRING" id="657387.BH688_13640"/>
<proteinExistence type="inferred from homology"/>
<evidence type="ECO:0000313" key="4">
    <source>
        <dbReference type="Proteomes" id="UP000322553"/>
    </source>
</evidence>
<dbReference type="Proteomes" id="UP000322553">
    <property type="component" value="Chromosome"/>
</dbReference>
<protein>
    <submittedName>
        <fullName evidence="3">SDR family oxidoreductase</fullName>
    </submittedName>
</protein>
<evidence type="ECO:0000313" key="3">
    <source>
        <dbReference type="EMBL" id="QEL09776.1"/>
    </source>
</evidence>
<dbReference type="RefSeq" id="WP_070980591.1">
    <property type="nucleotide sequence ID" value="NZ_CP043420.1"/>
</dbReference>
<dbReference type="FunFam" id="3.40.50.720:FF:000084">
    <property type="entry name" value="Short-chain dehydrogenase reductase"/>
    <property type="match status" value="1"/>
</dbReference>
<comment type="similarity">
    <text evidence="1">Belongs to the short-chain dehydrogenases/reductases (SDR) family.</text>
</comment>
<evidence type="ECO:0000256" key="1">
    <source>
        <dbReference type="ARBA" id="ARBA00006484"/>
    </source>
</evidence>
<dbReference type="AlphaFoldDB" id="A0A1S1NSA7"/>
<keyword evidence="2" id="KW-0560">Oxidoreductase</keyword>
<dbReference type="Pfam" id="PF13561">
    <property type="entry name" value="adh_short_C2"/>
    <property type="match status" value="1"/>
</dbReference>